<dbReference type="InterPro" id="IPR006047">
    <property type="entry name" value="GH13_cat_dom"/>
</dbReference>
<gene>
    <name evidence="3" type="ORF">SAMN04488552_2468</name>
</gene>
<dbReference type="CDD" id="cd11350">
    <property type="entry name" value="AmyAc_4"/>
    <property type="match status" value="1"/>
</dbReference>
<sequence length="1122" mass="126173">MKQKLLVFWLFTIGFFQMVVGQQQTASVEIDPDPFGENDTVTLTFTDIDLDQWGVTDAYLWAWSYNNADVQQNAPNNGNWDNSNEAHKLTADGEILSITFKVSEFFGRTGITRIGFLVKAKDGNGDKKTQDFIVDVGTFNLTLNNPAASFTLLENGNPLPISATSSIDALFELYVGGELVNSTSTLSKNYTYSLNLSDYSEISLKAIDGDDSQSVIFYAAPKANVPEVSLPAGLEDGINFDPSNPTEATFVLYAPEKEVVHWIGSLTKWEMSNDYLMNYDSAKDRFWITLDGLTANSDILYQYKVDYSISIADPYSHLILDPWNDQYIESETYSDIPSYPSGKTTNAVTWFQTDTSTYTWNDSSFEKPAKEDLVIYELLLRDFDEDHSYKALIDRLDYLENLGINAIELMPVNEFDGNESWGYNPSFHMATDKYYGSPEMLKKLIDEAHQRGIAVIADIVFNHATGQNPYFRLYNDSNGDTNGTPSADNPFFNQSAKHSYSVFYDYNHQYQGTQDYVKRIVQYWIEEFKFDGFRWDLTKGFTQNCTASDEGCTGSYQADRVALLKQYADYQWAVDDDSYVIFEHLGGNNEETEWANYRLDEGKGIMLWSNLTGSYGEAIMGYHDGGKSDFDWASYKNRGWEEPRNVVYMESHDEERLMFKALEYGNSFGDYSVKSMPTALDRMSMNAAFFFTIPGPKMIWQFGELGYDFSIDYNGRVGNKPIRWDYFEDADRKDLYKDYSKLIALRNSETIFDTNDFTIDADNTNGIKTIHLNYSSAGSNEISKMLIVGNFGVTTKSTEVEFQQTGDWYDLFNNNKKTTFPSSTTTLSLAPGEWHIYADQPSALFPNDNFPDADEDGVPDAEDNCPDTPIGDSVNVEGCTVFNLPADAFNVEAVGSSCNGQDNGSINVNATIPDHTYSVSINGGDAIELNNENGHAGNFQNLATGTYEICFTVNGESDFERCYTVTITEPDDLSTTSAVNQSRKQITLKLDGAERYYISLNNEHFVTSESEITLNLESGSNKIQVNTDLDCQGSYFEEIFVSEKVSFYPNPTRGYLQVYVAGDDSEVLVKIFDGTGNLLNQKSKSVSANRVIELDLNGRSSGLYIVRMQGATVNKTIKVIKE</sequence>
<proteinExistence type="predicted"/>
<dbReference type="Gene3D" id="3.20.20.80">
    <property type="entry name" value="Glycosidases"/>
    <property type="match status" value="1"/>
</dbReference>
<reference evidence="3 4" key="1">
    <citation type="submission" date="2016-10" db="EMBL/GenBank/DDBJ databases">
        <authorList>
            <person name="Varghese N."/>
            <person name="Submissions S."/>
        </authorList>
    </citation>
    <scope>NUCLEOTIDE SEQUENCE [LARGE SCALE GENOMIC DNA]</scope>
    <source>
        <strain evidence="3 4">Mar_2010_102</strain>
    </source>
</reference>
<dbReference type="GO" id="GO:0005509">
    <property type="term" value="F:calcium ion binding"/>
    <property type="evidence" value="ECO:0007669"/>
    <property type="project" value="InterPro"/>
</dbReference>
<dbReference type="InterPro" id="IPR017853">
    <property type="entry name" value="GH"/>
</dbReference>
<dbReference type="Pfam" id="PF18962">
    <property type="entry name" value="Por_Secre_tail"/>
    <property type="match status" value="1"/>
</dbReference>
<dbReference type="Proteomes" id="UP000198858">
    <property type="component" value="Chromosome I"/>
</dbReference>
<feature type="domain" description="Glycosyl hydrolase family 13 catalytic" evidence="2">
    <location>
        <begin position="377"/>
        <end position="746"/>
    </location>
</feature>
<keyword evidence="1" id="KW-0732">Signal</keyword>
<dbReference type="RefSeq" id="WP_089662985.1">
    <property type="nucleotide sequence ID" value="NZ_LT629745.1"/>
</dbReference>
<dbReference type="NCBIfam" id="TIGR04183">
    <property type="entry name" value="Por_Secre_tail"/>
    <property type="match status" value="1"/>
</dbReference>
<dbReference type="InterPro" id="IPR028974">
    <property type="entry name" value="TSP_type-3_rpt"/>
</dbReference>
<dbReference type="EMBL" id="LT629745">
    <property type="protein sequence ID" value="SDS21404.1"/>
    <property type="molecule type" value="Genomic_DNA"/>
</dbReference>
<dbReference type="PANTHER" id="PTHR43002">
    <property type="entry name" value="GLYCOGEN DEBRANCHING ENZYME"/>
    <property type="match status" value="1"/>
</dbReference>
<protein>
    <submittedName>
        <fullName evidence="3">Por secretion system C-terminal sorting domain-containing protein</fullName>
    </submittedName>
</protein>
<dbReference type="SUPFAM" id="SSF103647">
    <property type="entry name" value="TSP type-3 repeat"/>
    <property type="match status" value="1"/>
</dbReference>
<dbReference type="SMART" id="SM00642">
    <property type="entry name" value="Aamy"/>
    <property type="match status" value="1"/>
</dbReference>
<name>A0A1H1QDE6_9FLAO</name>
<accession>A0A1H1QDE6</accession>
<evidence type="ECO:0000313" key="3">
    <source>
        <dbReference type="EMBL" id="SDS21404.1"/>
    </source>
</evidence>
<dbReference type="Pfam" id="PF00128">
    <property type="entry name" value="Alpha-amylase"/>
    <property type="match status" value="1"/>
</dbReference>
<evidence type="ECO:0000256" key="1">
    <source>
        <dbReference type="ARBA" id="ARBA00022729"/>
    </source>
</evidence>
<dbReference type="AlphaFoldDB" id="A0A1H1QDE6"/>
<evidence type="ECO:0000313" key="4">
    <source>
        <dbReference type="Proteomes" id="UP000198858"/>
    </source>
</evidence>
<organism evidence="3 4">
    <name type="scientific">Christiangramia echinicola</name>
    <dbReference type="NCBI Taxonomy" id="279359"/>
    <lineage>
        <taxon>Bacteria</taxon>
        <taxon>Pseudomonadati</taxon>
        <taxon>Bacteroidota</taxon>
        <taxon>Flavobacteriia</taxon>
        <taxon>Flavobacteriales</taxon>
        <taxon>Flavobacteriaceae</taxon>
        <taxon>Christiangramia</taxon>
    </lineage>
</organism>
<dbReference type="STRING" id="1250231.SAMN04488552_2468"/>
<dbReference type="GO" id="GO:0005975">
    <property type="term" value="P:carbohydrate metabolic process"/>
    <property type="evidence" value="ECO:0007669"/>
    <property type="project" value="InterPro"/>
</dbReference>
<dbReference type="InterPro" id="IPR026444">
    <property type="entry name" value="Secre_tail"/>
</dbReference>
<evidence type="ECO:0000259" key="2">
    <source>
        <dbReference type="SMART" id="SM00642"/>
    </source>
</evidence>
<keyword evidence="4" id="KW-1185">Reference proteome</keyword>
<dbReference type="SUPFAM" id="SSF51445">
    <property type="entry name" value="(Trans)glycosidases"/>
    <property type="match status" value="1"/>
</dbReference>